<evidence type="ECO:0000313" key="6">
    <source>
        <dbReference type="EMBL" id="GGE78970.1"/>
    </source>
</evidence>
<proteinExistence type="predicted"/>
<organism evidence="6 7">
    <name type="scientific">Priestia taiwanensis</name>
    <dbReference type="NCBI Taxonomy" id="1347902"/>
    <lineage>
        <taxon>Bacteria</taxon>
        <taxon>Bacillati</taxon>
        <taxon>Bacillota</taxon>
        <taxon>Bacilli</taxon>
        <taxon>Bacillales</taxon>
        <taxon>Bacillaceae</taxon>
        <taxon>Priestia</taxon>
    </lineage>
</organism>
<dbReference type="PANTHER" id="PTHR30204">
    <property type="entry name" value="REDOX-CYCLING DRUG-SENSING TRANSCRIPTIONAL ACTIVATOR SOXR"/>
    <property type="match status" value="1"/>
</dbReference>
<evidence type="ECO:0000259" key="5">
    <source>
        <dbReference type="PROSITE" id="PS50937"/>
    </source>
</evidence>
<evidence type="ECO:0000256" key="4">
    <source>
        <dbReference type="ARBA" id="ARBA00023163"/>
    </source>
</evidence>
<gene>
    <name evidence="6" type="ORF">GCM10007140_30640</name>
</gene>
<dbReference type="InterPro" id="IPR011256">
    <property type="entry name" value="Reg_factor_effector_dom_sf"/>
</dbReference>
<keyword evidence="7" id="KW-1185">Reference proteome</keyword>
<accession>A0A917ER99</accession>
<feature type="domain" description="HTH merR-type" evidence="5">
    <location>
        <begin position="4"/>
        <end position="74"/>
    </location>
</feature>
<keyword evidence="3" id="KW-0238">DNA-binding</keyword>
<reference evidence="6" key="2">
    <citation type="submission" date="2020-09" db="EMBL/GenBank/DDBJ databases">
        <authorList>
            <person name="Sun Q."/>
            <person name="Zhou Y."/>
        </authorList>
    </citation>
    <scope>NUCLEOTIDE SEQUENCE</scope>
    <source>
        <strain evidence="6">CGMCC 1.12698</strain>
    </source>
</reference>
<evidence type="ECO:0000256" key="2">
    <source>
        <dbReference type="ARBA" id="ARBA00023015"/>
    </source>
</evidence>
<dbReference type="InterPro" id="IPR047057">
    <property type="entry name" value="MerR_fam"/>
</dbReference>
<dbReference type="InterPro" id="IPR000551">
    <property type="entry name" value="MerR-type_HTH_dom"/>
</dbReference>
<dbReference type="InterPro" id="IPR029442">
    <property type="entry name" value="GyrI-like"/>
</dbReference>
<dbReference type="RefSeq" id="WP_268235146.1">
    <property type="nucleotide sequence ID" value="NZ_BMFK01000003.1"/>
</dbReference>
<dbReference type="GO" id="GO:0003700">
    <property type="term" value="F:DNA-binding transcription factor activity"/>
    <property type="evidence" value="ECO:0007669"/>
    <property type="project" value="InterPro"/>
</dbReference>
<dbReference type="EMBL" id="BMFK01000003">
    <property type="protein sequence ID" value="GGE78970.1"/>
    <property type="molecule type" value="Genomic_DNA"/>
</dbReference>
<dbReference type="SUPFAM" id="SSF55136">
    <property type="entry name" value="Probable bacterial effector-binding domain"/>
    <property type="match status" value="1"/>
</dbReference>
<dbReference type="PROSITE" id="PS50937">
    <property type="entry name" value="HTH_MERR_2"/>
    <property type="match status" value="1"/>
</dbReference>
<keyword evidence="1" id="KW-0678">Repressor</keyword>
<dbReference type="Pfam" id="PF13411">
    <property type="entry name" value="MerR_1"/>
    <property type="match status" value="1"/>
</dbReference>
<dbReference type="InterPro" id="IPR009061">
    <property type="entry name" value="DNA-bd_dom_put_sf"/>
</dbReference>
<keyword evidence="2" id="KW-0805">Transcription regulation</keyword>
<name>A0A917ER99_9BACI</name>
<dbReference type="Pfam" id="PF06445">
    <property type="entry name" value="GyrI-like"/>
    <property type="match status" value="1"/>
</dbReference>
<dbReference type="AlphaFoldDB" id="A0A917ER99"/>
<evidence type="ECO:0000256" key="1">
    <source>
        <dbReference type="ARBA" id="ARBA00022491"/>
    </source>
</evidence>
<dbReference type="Gene3D" id="1.10.1660.10">
    <property type="match status" value="1"/>
</dbReference>
<dbReference type="Gene3D" id="3.20.80.10">
    <property type="entry name" value="Regulatory factor, effector binding domain"/>
    <property type="match status" value="1"/>
</dbReference>
<evidence type="ECO:0000256" key="3">
    <source>
        <dbReference type="ARBA" id="ARBA00023125"/>
    </source>
</evidence>
<dbReference type="CDD" id="cd01107">
    <property type="entry name" value="HTH_BmrR"/>
    <property type="match status" value="1"/>
</dbReference>
<dbReference type="PANTHER" id="PTHR30204:SF69">
    <property type="entry name" value="MERR-FAMILY TRANSCRIPTIONAL REGULATOR"/>
    <property type="match status" value="1"/>
</dbReference>
<sequence length="271" mass="31690">MKEKFTIGEMAKLHQIRESTLRYYDEKGIFQPKFVDPQTNYRYYTIGQFSMLSIIKFLREMKIPLKDIKLFVENRTPALALDLLENQMELLMNKQREIEYMMSMMQHKIGAIHEGIQQPSSAMTIKVLQARPIRAVAIDGDIPDELFEFHLNELQKEVHPLFAGDIGVSIPKEAILQQNYQQYNRLFILLDPQYTEVDSYSHIDEGMFACMYHYGSYETSIHTYGSLHEEIERQGYEIVGDTIEVGIIDYALTPREEEYVTEIQVPVSKKK</sequence>
<keyword evidence="4" id="KW-0804">Transcription</keyword>
<dbReference type="Proteomes" id="UP000605259">
    <property type="component" value="Unassembled WGS sequence"/>
</dbReference>
<dbReference type="SMART" id="SM00422">
    <property type="entry name" value="HTH_MERR"/>
    <property type="match status" value="1"/>
</dbReference>
<dbReference type="GO" id="GO:0003677">
    <property type="term" value="F:DNA binding"/>
    <property type="evidence" value="ECO:0007669"/>
    <property type="project" value="UniProtKB-KW"/>
</dbReference>
<comment type="caution">
    <text evidence="6">The sequence shown here is derived from an EMBL/GenBank/DDBJ whole genome shotgun (WGS) entry which is preliminary data.</text>
</comment>
<reference evidence="6" key="1">
    <citation type="journal article" date="2014" name="Int. J. Syst. Evol. Microbiol.">
        <title>Complete genome sequence of Corynebacterium casei LMG S-19264T (=DSM 44701T), isolated from a smear-ripened cheese.</title>
        <authorList>
            <consortium name="US DOE Joint Genome Institute (JGI-PGF)"/>
            <person name="Walter F."/>
            <person name="Albersmeier A."/>
            <person name="Kalinowski J."/>
            <person name="Ruckert C."/>
        </authorList>
    </citation>
    <scope>NUCLEOTIDE SEQUENCE</scope>
    <source>
        <strain evidence="6">CGMCC 1.12698</strain>
    </source>
</reference>
<protein>
    <submittedName>
        <fullName evidence="6">MerR family transcriptional regulator</fullName>
    </submittedName>
</protein>
<evidence type="ECO:0000313" key="7">
    <source>
        <dbReference type="Proteomes" id="UP000605259"/>
    </source>
</evidence>
<dbReference type="SUPFAM" id="SSF46955">
    <property type="entry name" value="Putative DNA-binding domain"/>
    <property type="match status" value="1"/>
</dbReference>